<evidence type="ECO:0000313" key="1">
    <source>
        <dbReference type="EMBL" id="MET4578651.1"/>
    </source>
</evidence>
<reference evidence="1 2" key="1">
    <citation type="submission" date="2024-06" db="EMBL/GenBank/DDBJ databases">
        <title>Sorghum-associated microbial communities from plants grown in Nebraska, USA.</title>
        <authorList>
            <person name="Schachtman D."/>
        </authorList>
    </citation>
    <scope>NUCLEOTIDE SEQUENCE [LARGE SCALE GENOMIC DNA]</scope>
    <source>
        <strain evidence="1 2">2709</strain>
    </source>
</reference>
<dbReference type="Proteomes" id="UP001549320">
    <property type="component" value="Unassembled WGS sequence"/>
</dbReference>
<sequence>MQSCDGGRYAFQDFFTVDILVFWAVVKMPPEPAEGGATFLVHVNERQELMLKERIFRSGTGVDLVDT</sequence>
<name>A0ABV2QC84_9BURK</name>
<accession>A0ABV2QC84</accession>
<evidence type="ECO:0000313" key="2">
    <source>
        <dbReference type="Proteomes" id="UP001549320"/>
    </source>
</evidence>
<gene>
    <name evidence="1" type="ORF">ABIE13_003767</name>
</gene>
<comment type="caution">
    <text evidence="1">The sequence shown here is derived from an EMBL/GenBank/DDBJ whole genome shotgun (WGS) entry which is preliminary data.</text>
</comment>
<keyword evidence="2" id="KW-1185">Reference proteome</keyword>
<protein>
    <submittedName>
        <fullName evidence="1">Uncharacterized protein</fullName>
    </submittedName>
</protein>
<dbReference type="EMBL" id="JBEPSH010000007">
    <property type="protein sequence ID" value="MET4578651.1"/>
    <property type="molecule type" value="Genomic_DNA"/>
</dbReference>
<organism evidence="1 2">
    <name type="scientific">Ottowia thiooxydans</name>
    <dbReference type="NCBI Taxonomy" id="219182"/>
    <lineage>
        <taxon>Bacteria</taxon>
        <taxon>Pseudomonadati</taxon>
        <taxon>Pseudomonadota</taxon>
        <taxon>Betaproteobacteria</taxon>
        <taxon>Burkholderiales</taxon>
        <taxon>Comamonadaceae</taxon>
        <taxon>Ottowia</taxon>
    </lineage>
</organism>
<proteinExistence type="predicted"/>
<dbReference type="RefSeq" id="WP_354446064.1">
    <property type="nucleotide sequence ID" value="NZ_JBEPSH010000007.1"/>
</dbReference>